<reference evidence="2 3" key="1">
    <citation type="submission" date="2013-07" db="EMBL/GenBank/DDBJ databases">
        <title>Comparative Genomic and Metabolomic Analysis of Twelve Strains of Pseudoalteromonas luteoviolacea.</title>
        <authorList>
            <person name="Vynne N.G."/>
            <person name="Mansson M."/>
            <person name="Gram L."/>
        </authorList>
    </citation>
    <scope>NUCLEOTIDE SEQUENCE [LARGE SCALE GENOMIC DNA]</scope>
    <source>
        <strain evidence="2 3">H33</strain>
    </source>
</reference>
<dbReference type="EMBL" id="AUXZ01000002">
    <property type="protein sequence ID" value="KZN56269.1"/>
    <property type="molecule type" value="Genomic_DNA"/>
</dbReference>
<gene>
    <name evidence="2" type="ORF">N476_06485</name>
</gene>
<protein>
    <recommendedName>
        <fullName evidence="1">Carboxymuconolactone decarboxylase-like domain-containing protein</fullName>
    </recommendedName>
</protein>
<name>A0A161YBK0_9GAMM</name>
<feature type="domain" description="Carboxymuconolactone decarboxylase-like" evidence="1">
    <location>
        <begin position="26"/>
        <end position="71"/>
    </location>
</feature>
<evidence type="ECO:0000313" key="2">
    <source>
        <dbReference type="EMBL" id="KZN56269.1"/>
    </source>
</evidence>
<dbReference type="RefSeq" id="WP_063359960.1">
    <property type="nucleotide sequence ID" value="NZ_AUXZ01000002.1"/>
</dbReference>
<dbReference type="OrthoDB" id="9801997at2"/>
<dbReference type="Gene3D" id="1.20.1290.10">
    <property type="entry name" value="AhpD-like"/>
    <property type="match status" value="1"/>
</dbReference>
<proteinExistence type="predicted"/>
<evidence type="ECO:0000313" key="3">
    <source>
        <dbReference type="Proteomes" id="UP000076503"/>
    </source>
</evidence>
<dbReference type="PANTHER" id="PTHR35446">
    <property type="entry name" value="SI:CH211-175M2.5"/>
    <property type="match status" value="1"/>
</dbReference>
<dbReference type="InterPro" id="IPR003779">
    <property type="entry name" value="CMD-like"/>
</dbReference>
<comment type="caution">
    <text evidence="2">The sequence shown here is derived from an EMBL/GenBank/DDBJ whole genome shotgun (WGS) entry which is preliminary data.</text>
</comment>
<evidence type="ECO:0000259" key="1">
    <source>
        <dbReference type="Pfam" id="PF02627"/>
    </source>
</evidence>
<dbReference type="PANTHER" id="PTHR35446:SF2">
    <property type="entry name" value="CARBOXYMUCONOLACTONE DECARBOXYLASE-LIKE DOMAIN-CONTAINING PROTEIN"/>
    <property type="match status" value="1"/>
</dbReference>
<dbReference type="AlphaFoldDB" id="A0A161YBK0"/>
<dbReference type="Proteomes" id="UP000076503">
    <property type="component" value="Unassembled WGS sequence"/>
</dbReference>
<dbReference type="GO" id="GO:0051920">
    <property type="term" value="F:peroxiredoxin activity"/>
    <property type="evidence" value="ECO:0007669"/>
    <property type="project" value="InterPro"/>
</dbReference>
<sequence>MISQSELFTHYSFIPSALATLGESGEQVLPDATVHLLRLYVSQINGCQYCQIMHTDALQNSAPAEQFDLLLSALSSSDLSLLSAFDQAVLQLANAVTKSLPFDLAAKSQQPLTQAQQLAAVGLALQINSWNRVAIGFNF</sequence>
<dbReference type="InterPro" id="IPR029032">
    <property type="entry name" value="AhpD-like"/>
</dbReference>
<organism evidence="2 3">
    <name type="scientific">Pseudoalteromonas luteoviolacea H33</name>
    <dbReference type="NCBI Taxonomy" id="1365251"/>
    <lineage>
        <taxon>Bacteria</taxon>
        <taxon>Pseudomonadati</taxon>
        <taxon>Pseudomonadota</taxon>
        <taxon>Gammaproteobacteria</taxon>
        <taxon>Alteromonadales</taxon>
        <taxon>Pseudoalteromonadaceae</taxon>
        <taxon>Pseudoalteromonas</taxon>
    </lineage>
</organism>
<dbReference type="Pfam" id="PF02627">
    <property type="entry name" value="CMD"/>
    <property type="match status" value="1"/>
</dbReference>
<dbReference type="PATRIC" id="fig|1365251.3.peg.146"/>
<dbReference type="InterPro" id="IPR004675">
    <property type="entry name" value="AhpD_core"/>
</dbReference>
<dbReference type="SUPFAM" id="SSF69118">
    <property type="entry name" value="AhpD-like"/>
    <property type="match status" value="1"/>
</dbReference>
<dbReference type="NCBIfam" id="TIGR00778">
    <property type="entry name" value="ahpD_dom"/>
    <property type="match status" value="1"/>
</dbReference>
<accession>A0A161YBK0</accession>